<evidence type="ECO:0008006" key="3">
    <source>
        <dbReference type="Google" id="ProtNLM"/>
    </source>
</evidence>
<keyword evidence="2" id="KW-1185">Reference proteome</keyword>
<evidence type="ECO:0000313" key="2">
    <source>
        <dbReference type="Proteomes" id="UP000294980"/>
    </source>
</evidence>
<dbReference type="InterPro" id="IPR016181">
    <property type="entry name" value="Acyl_CoA_acyltransferase"/>
</dbReference>
<sequence>MAEREQAVPDVVVETVPVTSRRHLDDFIRCPQALYRDDPAWIAPLAVEQRSRFAKDSHYASHARWQAWTAHRQGQVVGRISAQIDDLEPQAGLGYFGMLEADSEATLRLLLATASDWLRSEGMQRVRGPLNLHINDEVGLLVAGFETPPSVMMGHAQPWYGDALEAVGFAGVRDLLAYRIRPDFDAPRVMTRLARHAAPRVTVRALRRPQLIAEADTLREIFNDAWADNWGFVPLDRDEWRHTVSSLAKLLPADYLQIAEVDGEPVAFIVALPNINEAARDLNGRLLPFGWAKLLWRLKVRHPRSARVPLMGVKQAFQHSRLGPALAFMVIDAVRKPLHARGVTEVEMSWILEDNDGMRNIIETIGGEAYKRYRVYEKDL</sequence>
<organism evidence="1 2">
    <name type="scientific">Chromatocurvus halotolerans</name>
    <dbReference type="NCBI Taxonomy" id="1132028"/>
    <lineage>
        <taxon>Bacteria</taxon>
        <taxon>Pseudomonadati</taxon>
        <taxon>Pseudomonadota</taxon>
        <taxon>Gammaproteobacteria</taxon>
        <taxon>Cellvibrionales</taxon>
        <taxon>Halieaceae</taxon>
        <taxon>Chromatocurvus</taxon>
    </lineage>
</organism>
<gene>
    <name evidence="1" type="ORF">EV688_105247</name>
</gene>
<dbReference type="Proteomes" id="UP000294980">
    <property type="component" value="Unassembled WGS sequence"/>
</dbReference>
<dbReference type="RefSeq" id="WP_205686504.1">
    <property type="nucleotide sequence ID" value="NZ_QQSW01000003.1"/>
</dbReference>
<proteinExistence type="predicted"/>
<dbReference type="SUPFAM" id="SSF55729">
    <property type="entry name" value="Acyl-CoA N-acyltransferases (Nat)"/>
    <property type="match status" value="1"/>
</dbReference>
<dbReference type="PANTHER" id="PTHR41368">
    <property type="entry name" value="PROTEIN YGHO"/>
    <property type="match status" value="1"/>
</dbReference>
<dbReference type="EMBL" id="SLWX01000005">
    <property type="protein sequence ID" value="TCO76284.1"/>
    <property type="molecule type" value="Genomic_DNA"/>
</dbReference>
<dbReference type="AlphaFoldDB" id="A0A4R2KRH2"/>
<name>A0A4R2KRH2_9GAMM</name>
<reference evidence="1 2" key="1">
    <citation type="submission" date="2019-03" db="EMBL/GenBank/DDBJ databases">
        <title>Genomic Encyclopedia of Type Strains, Phase IV (KMG-IV): sequencing the most valuable type-strain genomes for metagenomic binning, comparative biology and taxonomic classification.</title>
        <authorList>
            <person name="Goeker M."/>
        </authorList>
    </citation>
    <scope>NUCLEOTIDE SEQUENCE [LARGE SCALE GENOMIC DNA]</scope>
    <source>
        <strain evidence="1 2">DSM 23344</strain>
    </source>
</reference>
<evidence type="ECO:0000313" key="1">
    <source>
        <dbReference type="EMBL" id="TCO76284.1"/>
    </source>
</evidence>
<protein>
    <recommendedName>
        <fullName evidence="3">N-acetyltransferase domain-containing protein</fullName>
    </recommendedName>
</protein>
<dbReference type="Gene3D" id="3.40.630.30">
    <property type="match status" value="1"/>
</dbReference>
<comment type="caution">
    <text evidence="1">The sequence shown here is derived from an EMBL/GenBank/DDBJ whole genome shotgun (WGS) entry which is preliminary data.</text>
</comment>
<dbReference type="InterPro" id="IPR039968">
    <property type="entry name" value="BcerS-like"/>
</dbReference>
<dbReference type="PANTHER" id="PTHR41368:SF1">
    <property type="entry name" value="PROTEIN YGHO"/>
    <property type="match status" value="1"/>
</dbReference>
<accession>A0A4R2KRH2</accession>